<dbReference type="Proteomes" id="UP001201980">
    <property type="component" value="Unassembled WGS sequence"/>
</dbReference>
<accession>A0AAD5RVK6</accession>
<reference evidence="2" key="1">
    <citation type="submission" date="2022-07" db="EMBL/GenBank/DDBJ databases">
        <title>Draft genome sequence of Zalerion maritima ATCC 34329, a (micro)plastics degrading marine fungus.</title>
        <authorList>
            <person name="Paco A."/>
            <person name="Goncalves M.F.M."/>
            <person name="Rocha-Santos T.A.P."/>
            <person name="Alves A."/>
        </authorList>
    </citation>
    <scope>NUCLEOTIDE SEQUENCE</scope>
    <source>
        <strain evidence="2">ATCC 34329</strain>
    </source>
</reference>
<gene>
    <name evidence="2" type="ORF">MKZ38_008109</name>
</gene>
<comment type="caution">
    <text evidence="2">The sequence shown here is derived from an EMBL/GenBank/DDBJ whole genome shotgun (WGS) entry which is preliminary data.</text>
</comment>
<dbReference type="AlphaFoldDB" id="A0AAD5RVK6"/>
<name>A0AAD5RVK6_9PEZI</name>
<feature type="region of interest" description="Disordered" evidence="1">
    <location>
        <begin position="345"/>
        <end position="377"/>
    </location>
</feature>
<feature type="region of interest" description="Disordered" evidence="1">
    <location>
        <begin position="111"/>
        <end position="165"/>
    </location>
</feature>
<feature type="compositionally biased region" description="Basic and acidic residues" evidence="1">
    <location>
        <begin position="345"/>
        <end position="364"/>
    </location>
</feature>
<keyword evidence="3" id="KW-1185">Reference proteome</keyword>
<sequence>MAQCDPSSSLRSALFPVARSQARRATRRAKRILPRAPSRPRDEYTTDGLPLLTQGIEHLILDERDLGSNPSLLFSSRLSPETPPTSCSSSILIAEPSAEGTAAVSHIQNEPDVEDPLPSVPAPIPLPPDRIVPPSDERPVSLPPKDSVVETRPPPLPVAVPKEQRPEPWDSVEPLICPSIASARTFLNGLIDLDIPDPFVPWEEKLALFHAVNVLSDLAWMRAAKMRAWLRNHMQLTGQRVNNVVRQRCCGRRPRKSTRYPVLFAKVSHGLRHARWRQRGRHGRLLASSIVWEEAEQYFESLCKEVYRFVCLFVGRFCGTIGCPLVVKLLEMVVQEYEDELEENAQREAREAAKTRQSSRGDSKRKARHQRRGGNEERVKGISTDILVRVLMGTRSLGLGEAIRYGATKFPLEPEVQPDPLLYNRKVNDPDCTEEHWKGDWTDWTNLECCMCGRECMALLWRRREDTWKPKSPIRSLMRRYFKGENTSAARENPDGGGLIQSADEDIPDHIMWKTLKLQLSTGKIKAASSLITY</sequence>
<protein>
    <submittedName>
        <fullName evidence="2">Uncharacterized protein</fullName>
    </submittedName>
</protein>
<evidence type="ECO:0000256" key="1">
    <source>
        <dbReference type="SAM" id="MobiDB-lite"/>
    </source>
</evidence>
<feature type="region of interest" description="Disordered" evidence="1">
    <location>
        <begin position="21"/>
        <end position="48"/>
    </location>
</feature>
<feature type="compositionally biased region" description="Basic residues" evidence="1">
    <location>
        <begin position="21"/>
        <end position="33"/>
    </location>
</feature>
<feature type="compositionally biased region" description="Pro residues" evidence="1">
    <location>
        <begin position="118"/>
        <end position="131"/>
    </location>
</feature>
<evidence type="ECO:0000313" key="2">
    <source>
        <dbReference type="EMBL" id="KAJ2904436.1"/>
    </source>
</evidence>
<proteinExistence type="predicted"/>
<dbReference type="EMBL" id="JAKWBI020000054">
    <property type="protein sequence ID" value="KAJ2904436.1"/>
    <property type="molecule type" value="Genomic_DNA"/>
</dbReference>
<organism evidence="2 3">
    <name type="scientific">Zalerion maritima</name>
    <dbReference type="NCBI Taxonomy" id="339359"/>
    <lineage>
        <taxon>Eukaryota</taxon>
        <taxon>Fungi</taxon>
        <taxon>Dikarya</taxon>
        <taxon>Ascomycota</taxon>
        <taxon>Pezizomycotina</taxon>
        <taxon>Sordariomycetes</taxon>
        <taxon>Lulworthiomycetidae</taxon>
        <taxon>Lulworthiales</taxon>
        <taxon>Lulworthiaceae</taxon>
        <taxon>Zalerion</taxon>
    </lineage>
</organism>
<evidence type="ECO:0000313" key="3">
    <source>
        <dbReference type="Proteomes" id="UP001201980"/>
    </source>
</evidence>